<dbReference type="Pfam" id="PF00486">
    <property type="entry name" value="Trans_reg_C"/>
    <property type="match status" value="1"/>
</dbReference>
<keyword evidence="2" id="KW-0902">Two-component regulatory system</keyword>
<evidence type="ECO:0000256" key="7">
    <source>
        <dbReference type="PROSITE-ProRule" id="PRU01091"/>
    </source>
</evidence>
<dbReference type="PANTHER" id="PTHR48111:SF1">
    <property type="entry name" value="TWO-COMPONENT RESPONSE REGULATOR ORR33"/>
    <property type="match status" value="1"/>
</dbReference>
<dbReference type="Gene3D" id="1.10.10.10">
    <property type="entry name" value="Winged helix-like DNA-binding domain superfamily/Winged helix DNA-binding domain"/>
    <property type="match status" value="1"/>
</dbReference>
<keyword evidence="5" id="KW-0804">Transcription</keyword>
<reference evidence="10 11" key="1">
    <citation type="journal article" date="2023" name="Antonie Van Leeuwenhoek">
        <title>Mesoterricola silvestris gen. nov., sp. nov., Mesoterricola sediminis sp. nov., Geothrix oryzae sp. nov., Geothrix edaphica sp. nov., Geothrix rubra sp. nov., and Geothrix limicola sp. nov., six novel members of Acidobacteriota isolated from soils.</title>
        <authorList>
            <person name="Itoh H."/>
            <person name="Sugisawa Y."/>
            <person name="Mise K."/>
            <person name="Xu Z."/>
            <person name="Kuniyasu M."/>
            <person name="Ushijima N."/>
            <person name="Kawano K."/>
            <person name="Kobayashi E."/>
            <person name="Shiratori Y."/>
            <person name="Masuda Y."/>
            <person name="Senoo K."/>
        </authorList>
    </citation>
    <scope>NUCLEOTIDE SEQUENCE [LARGE SCALE GENOMIC DNA]</scope>
    <source>
        <strain evidence="10 11">Red803</strain>
    </source>
</reference>
<feature type="modified residue" description="4-aspartylphosphate" evidence="6">
    <location>
        <position position="74"/>
    </location>
</feature>
<feature type="domain" description="OmpR/PhoB-type" evidence="9">
    <location>
        <begin position="148"/>
        <end position="246"/>
    </location>
</feature>
<feature type="DNA-binding region" description="OmpR/PhoB-type" evidence="7">
    <location>
        <begin position="148"/>
        <end position="246"/>
    </location>
</feature>
<protein>
    <submittedName>
        <fullName evidence="10">DNA-binding response regulator</fullName>
    </submittedName>
</protein>
<sequence>MGLLPFQGNVCILECLFLERDAVTHILVVEDEPSLCQLLVNNLSFEGYSVEAAGDGVPALAAHAARRADLIVLDLMLPQMDGFEVLRNLRERKDEVPVLMLTARGQETDRVQGLSLGADDYLVKPFSVLELIARVKAILRRTRPVDRPPLLRSGPFRFDLPRLEARREGRTLDLTPREFRLLEILITHPGRTHSRRELLQLAWEPDARPSARTVDVHIANLRKKLGEEQGTPWIATVGGEGYRWVTPVEPEPA</sequence>
<evidence type="ECO:0000256" key="4">
    <source>
        <dbReference type="ARBA" id="ARBA00023125"/>
    </source>
</evidence>
<dbReference type="SUPFAM" id="SSF52172">
    <property type="entry name" value="CheY-like"/>
    <property type="match status" value="1"/>
</dbReference>
<dbReference type="PANTHER" id="PTHR48111">
    <property type="entry name" value="REGULATOR OF RPOS"/>
    <property type="match status" value="1"/>
</dbReference>
<feature type="domain" description="Response regulatory" evidence="8">
    <location>
        <begin position="25"/>
        <end position="139"/>
    </location>
</feature>
<comment type="caution">
    <text evidence="10">The sequence shown here is derived from an EMBL/GenBank/DDBJ whole genome shotgun (WGS) entry which is preliminary data.</text>
</comment>
<dbReference type="PROSITE" id="PS50110">
    <property type="entry name" value="RESPONSE_REGULATORY"/>
    <property type="match status" value="1"/>
</dbReference>
<dbReference type="InterPro" id="IPR039420">
    <property type="entry name" value="WalR-like"/>
</dbReference>
<dbReference type="EMBL" id="BSDD01000004">
    <property type="protein sequence ID" value="GLH70857.1"/>
    <property type="molecule type" value="Genomic_DNA"/>
</dbReference>
<dbReference type="PROSITE" id="PS51755">
    <property type="entry name" value="OMPR_PHOB"/>
    <property type="match status" value="1"/>
</dbReference>
<dbReference type="InterPro" id="IPR011006">
    <property type="entry name" value="CheY-like_superfamily"/>
</dbReference>
<dbReference type="SMART" id="SM00448">
    <property type="entry name" value="REC"/>
    <property type="match status" value="1"/>
</dbReference>
<keyword evidence="11" id="KW-1185">Reference proteome</keyword>
<evidence type="ECO:0000313" key="10">
    <source>
        <dbReference type="EMBL" id="GLH70857.1"/>
    </source>
</evidence>
<dbReference type="Proteomes" id="UP001165089">
    <property type="component" value="Unassembled WGS sequence"/>
</dbReference>
<dbReference type="CDD" id="cd00383">
    <property type="entry name" value="trans_reg_C"/>
    <property type="match status" value="1"/>
</dbReference>
<dbReference type="InterPro" id="IPR001867">
    <property type="entry name" value="OmpR/PhoB-type_DNA-bd"/>
</dbReference>
<evidence type="ECO:0000256" key="3">
    <source>
        <dbReference type="ARBA" id="ARBA00023015"/>
    </source>
</evidence>
<dbReference type="GO" id="GO:0003677">
    <property type="term" value="F:DNA binding"/>
    <property type="evidence" value="ECO:0007669"/>
    <property type="project" value="UniProtKB-KW"/>
</dbReference>
<dbReference type="SUPFAM" id="SSF46894">
    <property type="entry name" value="C-terminal effector domain of the bipartite response regulators"/>
    <property type="match status" value="1"/>
</dbReference>
<name>A0ABQ5Q851_9BACT</name>
<evidence type="ECO:0000259" key="8">
    <source>
        <dbReference type="PROSITE" id="PS50110"/>
    </source>
</evidence>
<dbReference type="Gene3D" id="3.40.50.2300">
    <property type="match status" value="1"/>
</dbReference>
<dbReference type="InterPro" id="IPR016032">
    <property type="entry name" value="Sig_transdc_resp-reg_C-effctor"/>
</dbReference>
<evidence type="ECO:0000256" key="2">
    <source>
        <dbReference type="ARBA" id="ARBA00023012"/>
    </source>
</evidence>
<evidence type="ECO:0000259" key="9">
    <source>
        <dbReference type="PROSITE" id="PS51755"/>
    </source>
</evidence>
<evidence type="ECO:0000256" key="5">
    <source>
        <dbReference type="ARBA" id="ARBA00023163"/>
    </source>
</evidence>
<dbReference type="InterPro" id="IPR001789">
    <property type="entry name" value="Sig_transdc_resp-reg_receiver"/>
</dbReference>
<evidence type="ECO:0000256" key="1">
    <source>
        <dbReference type="ARBA" id="ARBA00022553"/>
    </source>
</evidence>
<proteinExistence type="predicted"/>
<accession>A0ABQ5Q851</accession>
<keyword evidence="1 6" id="KW-0597">Phosphoprotein</keyword>
<evidence type="ECO:0000313" key="11">
    <source>
        <dbReference type="Proteomes" id="UP001165089"/>
    </source>
</evidence>
<gene>
    <name evidence="10" type="primary">phoB</name>
    <name evidence="10" type="ORF">GETHPA_23900</name>
</gene>
<keyword evidence="3" id="KW-0805">Transcription regulation</keyword>
<dbReference type="SMART" id="SM00862">
    <property type="entry name" value="Trans_reg_C"/>
    <property type="match status" value="1"/>
</dbReference>
<dbReference type="InterPro" id="IPR036388">
    <property type="entry name" value="WH-like_DNA-bd_sf"/>
</dbReference>
<evidence type="ECO:0000256" key="6">
    <source>
        <dbReference type="PROSITE-ProRule" id="PRU00169"/>
    </source>
</evidence>
<dbReference type="Gene3D" id="6.10.250.690">
    <property type="match status" value="1"/>
</dbReference>
<organism evidence="10 11">
    <name type="scientific">Geothrix rubra</name>
    <dbReference type="NCBI Taxonomy" id="2927977"/>
    <lineage>
        <taxon>Bacteria</taxon>
        <taxon>Pseudomonadati</taxon>
        <taxon>Acidobacteriota</taxon>
        <taxon>Holophagae</taxon>
        <taxon>Holophagales</taxon>
        <taxon>Holophagaceae</taxon>
        <taxon>Geothrix</taxon>
    </lineage>
</organism>
<keyword evidence="4 7" id="KW-0238">DNA-binding</keyword>
<dbReference type="Pfam" id="PF00072">
    <property type="entry name" value="Response_reg"/>
    <property type="match status" value="1"/>
</dbReference>